<proteinExistence type="inferred from homology"/>
<organism evidence="2 3">
    <name type="scientific">Tagetes erecta</name>
    <name type="common">African marigold</name>
    <dbReference type="NCBI Taxonomy" id="13708"/>
    <lineage>
        <taxon>Eukaryota</taxon>
        <taxon>Viridiplantae</taxon>
        <taxon>Streptophyta</taxon>
        <taxon>Embryophyta</taxon>
        <taxon>Tracheophyta</taxon>
        <taxon>Spermatophyta</taxon>
        <taxon>Magnoliopsida</taxon>
        <taxon>eudicotyledons</taxon>
        <taxon>Gunneridae</taxon>
        <taxon>Pentapetalae</taxon>
        <taxon>asterids</taxon>
        <taxon>campanulids</taxon>
        <taxon>Asterales</taxon>
        <taxon>Asteraceae</taxon>
        <taxon>Asteroideae</taxon>
        <taxon>Heliantheae alliance</taxon>
        <taxon>Tageteae</taxon>
        <taxon>Tagetes</taxon>
    </lineage>
</organism>
<gene>
    <name evidence="2" type="ORF">QVD17_17093</name>
</gene>
<dbReference type="GO" id="GO:0031416">
    <property type="term" value="C:NatB complex"/>
    <property type="evidence" value="ECO:0007669"/>
    <property type="project" value="TreeGrafter"/>
</dbReference>
<keyword evidence="3" id="KW-1185">Reference proteome</keyword>
<evidence type="ECO:0000313" key="3">
    <source>
        <dbReference type="Proteomes" id="UP001229421"/>
    </source>
</evidence>
<accession>A0AAD8KSJ1</accession>
<name>A0AAD8KSJ1_TARER</name>
<dbReference type="Pfam" id="PF09797">
    <property type="entry name" value="NatB_MDM20"/>
    <property type="match status" value="1"/>
</dbReference>
<protein>
    <submittedName>
        <fullName evidence="2">Uncharacterized protein</fullName>
    </submittedName>
</protein>
<evidence type="ECO:0000256" key="1">
    <source>
        <dbReference type="ARBA" id="ARBA00006298"/>
    </source>
</evidence>
<reference evidence="2" key="1">
    <citation type="journal article" date="2023" name="bioRxiv">
        <title>Improved chromosome-level genome assembly for marigold (Tagetes erecta).</title>
        <authorList>
            <person name="Jiang F."/>
            <person name="Yuan L."/>
            <person name="Wang S."/>
            <person name="Wang H."/>
            <person name="Xu D."/>
            <person name="Wang A."/>
            <person name="Fan W."/>
        </authorList>
    </citation>
    <scope>NUCLEOTIDE SEQUENCE</scope>
    <source>
        <strain evidence="2">WSJ</strain>
        <tissue evidence="2">Leaf</tissue>
    </source>
</reference>
<sequence>MQRRRHLLLQNFSPAVTSFSSLVVYLRRHAVSLRMTESMYGEELLSMTCNVLVQLFWRTKYVGYLLEAIMVLDLGLKIRSYVWQYKILLLHLCFYWNAPSLAYEWYKSLDVKNILLETVSHHIFPQMLTSTLLVDISDVMKGYLKFMDDHFKESADLTFLAYRHRNYSKVIEIVQFKERLQQSNQYLTAKVESSILQLKRKANSIEEAESVLESLYYGSDFVESKTTSWDCMKKFPIILEKAD</sequence>
<comment type="caution">
    <text evidence="2">The sequence shown here is derived from an EMBL/GenBank/DDBJ whole genome shotgun (WGS) entry which is preliminary data.</text>
</comment>
<dbReference type="Proteomes" id="UP001229421">
    <property type="component" value="Unassembled WGS sequence"/>
</dbReference>
<dbReference type="PANTHER" id="PTHR22767:SF3">
    <property type="entry name" value="N-ALPHA-ACETYLTRANSFERASE 25, NATB AUXILIARY SUBUNIT"/>
    <property type="match status" value="1"/>
</dbReference>
<dbReference type="PANTHER" id="PTHR22767">
    <property type="entry name" value="N-TERMINAL ACETYLTRANSFERASE-RELATED"/>
    <property type="match status" value="1"/>
</dbReference>
<evidence type="ECO:0000313" key="2">
    <source>
        <dbReference type="EMBL" id="KAK1428263.1"/>
    </source>
</evidence>
<dbReference type="InterPro" id="IPR019183">
    <property type="entry name" value="NAA25_NatB_aux_su"/>
</dbReference>
<dbReference type="EMBL" id="JAUHHV010000004">
    <property type="protein sequence ID" value="KAK1428263.1"/>
    <property type="molecule type" value="Genomic_DNA"/>
</dbReference>
<comment type="similarity">
    <text evidence="1">Belongs to the MDM20/NAA25 family.</text>
</comment>
<dbReference type="AlphaFoldDB" id="A0AAD8KSJ1"/>